<gene>
    <name evidence="1" type="ORF">SLEP1_g21970</name>
</gene>
<organism evidence="1 2">
    <name type="scientific">Rubroshorea leprosula</name>
    <dbReference type="NCBI Taxonomy" id="152421"/>
    <lineage>
        <taxon>Eukaryota</taxon>
        <taxon>Viridiplantae</taxon>
        <taxon>Streptophyta</taxon>
        <taxon>Embryophyta</taxon>
        <taxon>Tracheophyta</taxon>
        <taxon>Spermatophyta</taxon>
        <taxon>Magnoliopsida</taxon>
        <taxon>eudicotyledons</taxon>
        <taxon>Gunneridae</taxon>
        <taxon>Pentapetalae</taxon>
        <taxon>rosids</taxon>
        <taxon>malvids</taxon>
        <taxon>Malvales</taxon>
        <taxon>Dipterocarpaceae</taxon>
        <taxon>Rubroshorea</taxon>
    </lineage>
</organism>
<dbReference type="Proteomes" id="UP001054252">
    <property type="component" value="Unassembled WGS sequence"/>
</dbReference>
<evidence type="ECO:0000313" key="2">
    <source>
        <dbReference type="Proteomes" id="UP001054252"/>
    </source>
</evidence>
<keyword evidence="2" id="KW-1185">Reference proteome</keyword>
<protein>
    <submittedName>
        <fullName evidence="1">Uncharacterized protein</fullName>
    </submittedName>
</protein>
<evidence type="ECO:0000313" key="1">
    <source>
        <dbReference type="EMBL" id="GKV10630.1"/>
    </source>
</evidence>
<dbReference type="AlphaFoldDB" id="A0AAV5JJR6"/>
<sequence>MSSCVFPGMCGEGQVSLRSMFAVDYSSYTKSPSLNYAFS</sequence>
<reference evidence="1 2" key="1">
    <citation type="journal article" date="2021" name="Commun. Biol.">
        <title>The genome of Shorea leprosula (Dipterocarpaceae) highlights the ecological relevance of drought in aseasonal tropical rainforests.</title>
        <authorList>
            <person name="Ng K.K.S."/>
            <person name="Kobayashi M.J."/>
            <person name="Fawcett J.A."/>
            <person name="Hatakeyama M."/>
            <person name="Paape T."/>
            <person name="Ng C.H."/>
            <person name="Ang C.C."/>
            <person name="Tnah L.H."/>
            <person name="Lee C.T."/>
            <person name="Nishiyama T."/>
            <person name="Sese J."/>
            <person name="O'Brien M.J."/>
            <person name="Copetti D."/>
            <person name="Mohd Noor M.I."/>
            <person name="Ong R.C."/>
            <person name="Putra M."/>
            <person name="Sireger I.Z."/>
            <person name="Indrioko S."/>
            <person name="Kosugi Y."/>
            <person name="Izuno A."/>
            <person name="Isagi Y."/>
            <person name="Lee S.L."/>
            <person name="Shimizu K.K."/>
        </authorList>
    </citation>
    <scope>NUCLEOTIDE SEQUENCE [LARGE SCALE GENOMIC DNA]</scope>
    <source>
        <strain evidence="1">214</strain>
    </source>
</reference>
<proteinExistence type="predicted"/>
<dbReference type="EMBL" id="BPVZ01000032">
    <property type="protein sequence ID" value="GKV10630.1"/>
    <property type="molecule type" value="Genomic_DNA"/>
</dbReference>
<comment type="caution">
    <text evidence="1">The sequence shown here is derived from an EMBL/GenBank/DDBJ whole genome shotgun (WGS) entry which is preliminary data.</text>
</comment>
<name>A0AAV5JJR6_9ROSI</name>
<accession>A0AAV5JJR6</accession>